<dbReference type="OrthoDB" id="428391at2"/>
<keyword evidence="2" id="KW-1185">Reference proteome</keyword>
<evidence type="ECO:0000313" key="1">
    <source>
        <dbReference type="EMBL" id="AFZ14047.1"/>
    </source>
</evidence>
<gene>
    <name evidence="1" type="ORF">Cri9333_3214</name>
</gene>
<dbReference type="eggNOG" id="ENOG5033BJZ">
    <property type="taxonomic scope" value="Bacteria"/>
</dbReference>
<dbReference type="STRING" id="1173022.Cri9333_3214"/>
<dbReference type="Proteomes" id="UP000010472">
    <property type="component" value="Chromosome"/>
</dbReference>
<dbReference type="AlphaFoldDB" id="K9W2T1"/>
<dbReference type="HOGENOM" id="CLU_202378_0_0_3"/>
<dbReference type="KEGG" id="cep:Cri9333_3214"/>
<evidence type="ECO:0000313" key="2">
    <source>
        <dbReference type="Proteomes" id="UP000010472"/>
    </source>
</evidence>
<reference evidence="1 2" key="1">
    <citation type="submission" date="2012-06" db="EMBL/GenBank/DDBJ databases">
        <title>Finished chromosome of genome of Crinalium epipsammum PCC 9333.</title>
        <authorList>
            <consortium name="US DOE Joint Genome Institute"/>
            <person name="Gugger M."/>
            <person name="Coursin T."/>
            <person name="Rippka R."/>
            <person name="Tandeau De Marsac N."/>
            <person name="Huntemann M."/>
            <person name="Wei C.-L."/>
            <person name="Han J."/>
            <person name="Detter J.C."/>
            <person name="Han C."/>
            <person name="Tapia R."/>
            <person name="Davenport K."/>
            <person name="Daligault H."/>
            <person name="Erkkila T."/>
            <person name="Gu W."/>
            <person name="Munk A.C.C."/>
            <person name="Teshima H."/>
            <person name="Xu Y."/>
            <person name="Chain P."/>
            <person name="Chen A."/>
            <person name="Krypides N."/>
            <person name="Mavromatis K."/>
            <person name="Markowitz V."/>
            <person name="Szeto E."/>
            <person name="Ivanova N."/>
            <person name="Mikhailova N."/>
            <person name="Ovchinnikova G."/>
            <person name="Pagani I."/>
            <person name="Pati A."/>
            <person name="Goodwin L."/>
            <person name="Peters L."/>
            <person name="Pitluck S."/>
            <person name="Woyke T."/>
            <person name="Kerfeld C."/>
        </authorList>
    </citation>
    <scope>NUCLEOTIDE SEQUENCE [LARGE SCALE GENOMIC DNA]</scope>
    <source>
        <strain evidence="1 2">PCC 9333</strain>
    </source>
</reference>
<name>K9W2T1_9CYAN</name>
<dbReference type="RefSeq" id="WP_015204153.1">
    <property type="nucleotide sequence ID" value="NC_019753.1"/>
</dbReference>
<protein>
    <submittedName>
        <fullName evidence="1">Uncharacterized protein</fullName>
    </submittedName>
</protein>
<sequence>MQIKDMTTDEFKDLIRETIVETLEEYLGDTDEGKEVKEEVKQKLLDIRKRREAGHRREIYG</sequence>
<accession>K9W2T1</accession>
<organism evidence="1 2">
    <name type="scientific">Crinalium epipsammum PCC 9333</name>
    <dbReference type="NCBI Taxonomy" id="1173022"/>
    <lineage>
        <taxon>Bacteria</taxon>
        <taxon>Bacillati</taxon>
        <taxon>Cyanobacteriota</taxon>
        <taxon>Cyanophyceae</taxon>
        <taxon>Gomontiellales</taxon>
        <taxon>Gomontiellaceae</taxon>
        <taxon>Crinalium</taxon>
    </lineage>
</organism>
<proteinExistence type="predicted"/>
<dbReference type="EMBL" id="CP003620">
    <property type="protein sequence ID" value="AFZ14047.1"/>
    <property type="molecule type" value="Genomic_DNA"/>
</dbReference>